<dbReference type="GO" id="GO:0007156">
    <property type="term" value="P:homophilic cell adhesion via plasma membrane adhesion molecules"/>
    <property type="evidence" value="ECO:0007669"/>
    <property type="project" value="TreeGrafter"/>
</dbReference>
<dbReference type="GO" id="GO:0008046">
    <property type="term" value="F:axon guidance receptor activity"/>
    <property type="evidence" value="ECO:0007669"/>
    <property type="project" value="TreeGrafter"/>
</dbReference>
<dbReference type="Pfam" id="PF07679">
    <property type="entry name" value="I-set"/>
    <property type="match status" value="1"/>
</dbReference>
<dbReference type="OrthoDB" id="5982258at2759"/>
<dbReference type="InterPro" id="IPR007110">
    <property type="entry name" value="Ig-like_dom"/>
</dbReference>
<dbReference type="InterPro" id="IPR013783">
    <property type="entry name" value="Ig-like_fold"/>
</dbReference>
<accession>A0A8J9ZF22</accession>
<feature type="region of interest" description="Disordered" evidence="1">
    <location>
        <begin position="1"/>
        <end position="34"/>
    </location>
</feature>
<name>A0A8J9ZF22_BRALA</name>
<dbReference type="InterPro" id="IPR013098">
    <property type="entry name" value="Ig_I-set"/>
</dbReference>
<sequence length="293" mass="30893">MGPITARTTGTELGPITAHTTGTELGPITARTTGTELGPITARTTDTELGAITARRTDTELGAITARTTDTEMGPITARTTGTELGPITARTTGTELGPITARTTGTELGPITAQNSQLSVALLFECTVIMVTLPVLEGRFLTSAAPASCFRLDDFCCPPHITQGPRSYNLSTGEAIKLRCETIGVLTPTITWLKDGHQVPQDGRHVWLPGGGLQLIRVGLSEAGLYTCLAENRFGQDRASAVINVTGPPLPEDASHSGVIAGVIIAVLVVFLFVGAVLLFRYLCMKMTVMMM</sequence>
<keyword evidence="2" id="KW-1133">Transmembrane helix</keyword>
<dbReference type="PROSITE" id="PS50835">
    <property type="entry name" value="IG_LIKE"/>
    <property type="match status" value="1"/>
</dbReference>
<evidence type="ECO:0000256" key="1">
    <source>
        <dbReference type="SAM" id="MobiDB-lite"/>
    </source>
</evidence>
<keyword evidence="2" id="KW-0472">Membrane</keyword>
<dbReference type="SUPFAM" id="SSF48726">
    <property type="entry name" value="Immunoglobulin"/>
    <property type="match status" value="1"/>
</dbReference>
<dbReference type="AlphaFoldDB" id="A0A8J9ZF22"/>
<reference evidence="4" key="1">
    <citation type="submission" date="2022-01" db="EMBL/GenBank/DDBJ databases">
        <authorList>
            <person name="Braso-Vives M."/>
        </authorList>
    </citation>
    <scope>NUCLEOTIDE SEQUENCE</scope>
</reference>
<dbReference type="InterPro" id="IPR003599">
    <property type="entry name" value="Ig_sub"/>
</dbReference>
<proteinExistence type="predicted"/>
<keyword evidence="2" id="KW-0812">Transmembrane</keyword>
<evidence type="ECO:0000313" key="5">
    <source>
        <dbReference type="Proteomes" id="UP000838412"/>
    </source>
</evidence>
<gene>
    <name evidence="4" type="primary">HMCN1</name>
    <name evidence="4" type="ORF">BLAG_LOCUS12566</name>
</gene>
<feature type="compositionally biased region" description="Polar residues" evidence="1">
    <location>
        <begin position="1"/>
        <end position="11"/>
    </location>
</feature>
<evidence type="ECO:0000259" key="3">
    <source>
        <dbReference type="PROSITE" id="PS50835"/>
    </source>
</evidence>
<feature type="domain" description="Ig-like" evidence="3">
    <location>
        <begin position="160"/>
        <end position="247"/>
    </location>
</feature>
<dbReference type="SMART" id="SM00409">
    <property type="entry name" value="IG"/>
    <property type="match status" value="1"/>
</dbReference>
<dbReference type="InterPro" id="IPR050958">
    <property type="entry name" value="Cell_Adh-Cytoskel_Orgn"/>
</dbReference>
<evidence type="ECO:0000313" key="4">
    <source>
        <dbReference type="EMBL" id="CAH1252498.1"/>
    </source>
</evidence>
<dbReference type="Proteomes" id="UP000838412">
    <property type="component" value="Chromosome 2"/>
</dbReference>
<dbReference type="GO" id="GO:0005886">
    <property type="term" value="C:plasma membrane"/>
    <property type="evidence" value="ECO:0007669"/>
    <property type="project" value="TreeGrafter"/>
</dbReference>
<evidence type="ECO:0000256" key="2">
    <source>
        <dbReference type="SAM" id="Phobius"/>
    </source>
</evidence>
<feature type="transmembrane region" description="Helical" evidence="2">
    <location>
        <begin position="260"/>
        <end position="284"/>
    </location>
</feature>
<dbReference type="GO" id="GO:0043025">
    <property type="term" value="C:neuronal cell body"/>
    <property type="evidence" value="ECO:0007669"/>
    <property type="project" value="TreeGrafter"/>
</dbReference>
<dbReference type="GO" id="GO:0050808">
    <property type="term" value="P:synapse organization"/>
    <property type="evidence" value="ECO:0007669"/>
    <property type="project" value="TreeGrafter"/>
</dbReference>
<dbReference type="PANTHER" id="PTHR45080">
    <property type="entry name" value="CONTACTIN 5"/>
    <property type="match status" value="1"/>
</dbReference>
<dbReference type="Gene3D" id="2.60.40.10">
    <property type="entry name" value="Immunoglobulins"/>
    <property type="match status" value="1"/>
</dbReference>
<protein>
    <submittedName>
        <fullName evidence="4">HMCN1 protein</fullName>
    </submittedName>
</protein>
<dbReference type="GO" id="GO:0030424">
    <property type="term" value="C:axon"/>
    <property type="evidence" value="ECO:0007669"/>
    <property type="project" value="TreeGrafter"/>
</dbReference>
<keyword evidence="5" id="KW-1185">Reference proteome</keyword>
<dbReference type="EMBL" id="OV696687">
    <property type="protein sequence ID" value="CAH1252498.1"/>
    <property type="molecule type" value="Genomic_DNA"/>
</dbReference>
<dbReference type="InterPro" id="IPR003598">
    <property type="entry name" value="Ig_sub2"/>
</dbReference>
<dbReference type="PANTHER" id="PTHR45080:SF34">
    <property type="entry name" value="MYOSIN LIGHT CHAIN KINASE, SMOOTH MUSCLE-LIKE"/>
    <property type="match status" value="1"/>
</dbReference>
<dbReference type="SMART" id="SM00408">
    <property type="entry name" value="IGc2"/>
    <property type="match status" value="1"/>
</dbReference>
<dbReference type="InterPro" id="IPR036179">
    <property type="entry name" value="Ig-like_dom_sf"/>
</dbReference>
<organism evidence="4 5">
    <name type="scientific">Branchiostoma lanceolatum</name>
    <name type="common">Common lancelet</name>
    <name type="synonym">Amphioxus lanceolatum</name>
    <dbReference type="NCBI Taxonomy" id="7740"/>
    <lineage>
        <taxon>Eukaryota</taxon>
        <taxon>Metazoa</taxon>
        <taxon>Chordata</taxon>
        <taxon>Cephalochordata</taxon>
        <taxon>Leptocardii</taxon>
        <taxon>Amphioxiformes</taxon>
        <taxon>Branchiostomatidae</taxon>
        <taxon>Branchiostoma</taxon>
    </lineage>
</organism>